<dbReference type="EMBL" id="QYTW02000001">
    <property type="protein sequence ID" value="RST61365.1"/>
    <property type="molecule type" value="Genomic_DNA"/>
</dbReference>
<dbReference type="RefSeq" id="WP_120115048.1">
    <property type="nucleotide sequence ID" value="NZ_BORI01000002.1"/>
</dbReference>
<name>A0A429XD28_SIMTE</name>
<dbReference type="Proteomes" id="UP000287296">
    <property type="component" value="Unassembled WGS sequence"/>
</dbReference>
<evidence type="ECO:0000256" key="1">
    <source>
        <dbReference type="SAM" id="MobiDB-lite"/>
    </source>
</evidence>
<protein>
    <submittedName>
        <fullName evidence="4">Uncharacterized protein</fullName>
    </submittedName>
</protein>
<evidence type="ECO:0000256" key="2">
    <source>
        <dbReference type="SAM" id="Phobius"/>
    </source>
</evidence>
<evidence type="ECO:0000313" key="3">
    <source>
        <dbReference type="EMBL" id="GIN96446.1"/>
    </source>
</evidence>
<accession>A0A429XD28</accession>
<dbReference type="EMBL" id="BORJ01000005">
    <property type="protein sequence ID" value="GIN96446.1"/>
    <property type="molecule type" value="Genomic_DNA"/>
</dbReference>
<feature type="region of interest" description="Disordered" evidence="1">
    <location>
        <begin position="73"/>
        <end position="93"/>
    </location>
</feature>
<gene>
    <name evidence="4" type="ORF">D5F11_000290</name>
    <name evidence="3" type="ORF">J6TS1_23160</name>
</gene>
<dbReference type="Gene3D" id="2.60.40.3830">
    <property type="match status" value="1"/>
</dbReference>
<reference evidence="3 6" key="2">
    <citation type="submission" date="2021-03" db="EMBL/GenBank/DDBJ databases">
        <title>Antimicrobial resistance genes in bacteria isolated from Japanese honey, and their potential for conferring macrolide and lincosamide resistance in the American foulbrood pathogen Paenibacillus larvae.</title>
        <authorList>
            <person name="Okamoto M."/>
            <person name="Kumagai M."/>
            <person name="Kanamori H."/>
            <person name="Takamatsu D."/>
        </authorList>
    </citation>
    <scope>NUCLEOTIDE SEQUENCE [LARGE SCALE GENOMIC DNA]</scope>
    <source>
        <strain evidence="3 6">J6TS1</strain>
    </source>
</reference>
<evidence type="ECO:0000313" key="4">
    <source>
        <dbReference type="EMBL" id="RST61365.1"/>
    </source>
</evidence>
<evidence type="ECO:0000313" key="6">
    <source>
        <dbReference type="Proteomes" id="UP000680670"/>
    </source>
</evidence>
<organism evidence="4 5">
    <name type="scientific">Siminovitchia terrae</name>
    <name type="common">Bacillus terrae</name>
    <dbReference type="NCBI Taxonomy" id="1914933"/>
    <lineage>
        <taxon>Bacteria</taxon>
        <taxon>Bacillati</taxon>
        <taxon>Bacillota</taxon>
        <taxon>Bacilli</taxon>
        <taxon>Bacillales</taxon>
        <taxon>Bacillaceae</taxon>
        <taxon>Siminovitchia</taxon>
    </lineage>
</organism>
<evidence type="ECO:0000313" key="5">
    <source>
        <dbReference type="Proteomes" id="UP000287296"/>
    </source>
</evidence>
<keyword evidence="6" id="KW-1185">Reference proteome</keyword>
<comment type="caution">
    <text evidence="4">The sequence shown here is derived from an EMBL/GenBank/DDBJ whole genome shotgun (WGS) entry which is preliminary data.</text>
</comment>
<dbReference type="OrthoDB" id="2838751at2"/>
<dbReference type="AlphaFoldDB" id="A0A429XD28"/>
<proteinExistence type="predicted"/>
<keyword evidence="2" id="KW-1133">Transmembrane helix</keyword>
<feature type="transmembrane region" description="Helical" evidence="2">
    <location>
        <begin position="45"/>
        <end position="63"/>
    </location>
</feature>
<keyword evidence="2" id="KW-0812">Transmembrane</keyword>
<reference evidence="4 5" key="1">
    <citation type="submission" date="2018-12" db="EMBL/GenBank/DDBJ databases">
        <authorList>
            <person name="Sun L."/>
            <person name="Chen Z."/>
        </authorList>
    </citation>
    <scope>NUCLEOTIDE SEQUENCE [LARGE SCALE GENOMIC DNA]</scope>
    <source>
        <strain evidence="4 5">LMG 29736</strain>
    </source>
</reference>
<keyword evidence="2" id="KW-0472">Membrane</keyword>
<dbReference type="Proteomes" id="UP000680670">
    <property type="component" value="Unassembled WGS sequence"/>
</dbReference>
<sequence length="317" mass="35996">MREMEQIKESLKSLPKYSLTKEQRQNILSKLQQNRTHQRNRFKPAAAILSLSAILLILAFSLLEGGIGRETAKEESQSFQMKTSMEDKTESFTDLESVPQGQSFILPDTKQEVFGMEGKVGILNTFDHFVAEDPRRVAKLMIFYWGNPEKLAGKEYEIEAANHNESLQLSKGVLSQQGLNGDDAHILTSFTPFPEEGLWQLSFYVDGQLFDKFSLKVLPPFPKTEYYTLEKSPKEMEVGKKTDITIESSGKDKEKIDVQLINENGKSVSEHIFVQETEQMDASTNSPIYIYSGKLTFPEKGIWKLKIDGEETGSFEN</sequence>